<proteinExistence type="predicted"/>
<feature type="chain" id="PRO_5046603166" evidence="2">
    <location>
        <begin position="18"/>
        <end position="485"/>
    </location>
</feature>
<evidence type="ECO:0000259" key="3">
    <source>
        <dbReference type="Pfam" id="PF18962"/>
    </source>
</evidence>
<dbReference type="InterPro" id="IPR026444">
    <property type="entry name" value="Secre_tail"/>
</dbReference>
<gene>
    <name evidence="4" type="ORF">SAMN05421679_107163</name>
</gene>
<dbReference type="InterPro" id="IPR030916">
    <property type="entry name" value="ELWxxDGT_rpt"/>
</dbReference>
<dbReference type="NCBIfam" id="TIGR04183">
    <property type="entry name" value="Por_Secre_tail"/>
    <property type="match status" value="1"/>
</dbReference>
<evidence type="ECO:0000313" key="5">
    <source>
        <dbReference type="Proteomes" id="UP001158050"/>
    </source>
</evidence>
<accession>A0ABY1R5N2</accession>
<evidence type="ECO:0000313" key="4">
    <source>
        <dbReference type="EMBL" id="SMP95584.1"/>
    </source>
</evidence>
<reference evidence="4 5" key="1">
    <citation type="submission" date="2017-05" db="EMBL/GenBank/DDBJ databases">
        <authorList>
            <person name="Varghese N."/>
            <person name="Submissions S."/>
        </authorList>
    </citation>
    <scope>NUCLEOTIDE SEQUENCE [LARGE SCALE GENOMIC DNA]</scope>
    <source>
        <strain evidence="4 5">DSM 18015</strain>
    </source>
</reference>
<dbReference type="Proteomes" id="UP001158050">
    <property type="component" value="Unassembled WGS sequence"/>
</dbReference>
<keyword evidence="1 2" id="KW-0732">Signal</keyword>
<feature type="signal peptide" evidence="2">
    <location>
        <begin position="1"/>
        <end position="17"/>
    </location>
</feature>
<feature type="domain" description="Secretion system C-terminal sorting" evidence="3">
    <location>
        <begin position="417"/>
        <end position="477"/>
    </location>
</feature>
<protein>
    <submittedName>
        <fullName evidence="4">Por secretion system C-terminal sorting domain-containing protein</fullName>
    </submittedName>
</protein>
<name>A0ABY1R5N2_9FLAO</name>
<sequence length="485" mass="51927">MRKINYLAFLLSGLLSAQTTFTLVKDIYPGATGSGPSNFTLYKGKLYFSASSSVNGTSIGTELWESDGTEAGTKLVSDNIPGSSSTSPGGLFTFNDKIYFSGTNIVNGTNVSGLLLSYDDVNGIQTVSTVSKFSTNFTKVGNTLYFKATNTSVTPNTQRLYYLDSSGQSVIADDNLNVNTIGFIGNKVLANAQLANAASPFLTQLFSFEGNSTSLVKTINPSTSSYPQYFLHSPALGKTFFNANGGNGGEPWMTDGTEAGTSIVKDINVSNATAGSNPTSFTEYNGKVYFAASDGLTSGIELWVTDGTEQGTKMFKDIIPGTTGSFPEKLTVYKNKLYFFATNASNVKQLWESDGTDAGTKALVSIGTASALVIYNDTLYFSGRINNTDTLGVELYKVNLQDDTLAASEMQNNNISVYPNPSKGEVFISNLKSGKFELYDTTGKLIKGGNFSDSKILLSAQQGVYVLKLKSENSKTNFVTRVIIK</sequence>
<dbReference type="EMBL" id="FXUO01000007">
    <property type="protein sequence ID" value="SMP95584.1"/>
    <property type="molecule type" value="Genomic_DNA"/>
</dbReference>
<keyword evidence="5" id="KW-1185">Reference proteome</keyword>
<evidence type="ECO:0000256" key="1">
    <source>
        <dbReference type="ARBA" id="ARBA00022729"/>
    </source>
</evidence>
<dbReference type="RefSeq" id="WP_283417564.1">
    <property type="nucleotide sequence ID" value="NZ_FXUO01000007.1"/>
</dbReference>
<comment type="caution">
    <text evidence="4">The sequence shown here is derived from an EMBL/GenBank/DDBJ whole genome shotgun (WGS) entry which is preliminary data.</text>
</comment>
<dbReference type="Pfam" id="PF18962">
    <property type="entry name" value="Por_Secre_tail"/>
    <property type="match status" value="1"/>
</dbReference>
<evidence type="ECO:0000256" key="2">
    <source>
        <dbReference type="SAM" id="SignalP"/>
    </source>
</evidence>
<dbReference type="SUPFAM" id="SSF63829">
    <property type="entry name" value="Calcium-dependent phosphotriesterase"/>
    <property type="match status" value="1"/>
</dbReference>
<organism evidence="4 5">
    <name type="scientific">Epilithonimonas pallida</name>
    <dbReference type="NCBI Taxonomy" id="373671"/>
    <lineage>
        <taxon>Bacteria</taxon>
        <taxon>Pseudomonadati</taxon>
        <taxon>Bacteroidota</taxon>
        <taxon>Flavobacteriia</taxon>
        <taxon>Flavobacteriales</taxon>
        <taxon>Weeksellaceae</taxon>
        <taxon>Chryseobacterium group</taxon>
        <taxon>Epilithonimonas</taxon>
    </lineage>
</organism>
<dbReference type="NCBIfam" id="TIGR04534">
    <property type="entry name" value="ELWxxDGT_rpt"/>
    <property type="match status" value="1"/>
</dbReference>